<dbReference type="Pfam" id="PF01066">
    <property type="entry name" value="CDP-OH_P_transf"/>
    <property type="match status" value="1"/>
</dbReference>
<dbReference type="EMBL" id="JAEPRB010000010">
    <property type="protein sequence ID" value="KAG2227151.1"/>
    <property type="molecule type" value="Genomic_DNA"/>
</dbReference>
<accession>A0A8H7VLJ8</accession>
<feature type="region of interest" description="Disordered" evidence="6">
    <location>
        <begin position="469"/>
        <end position="490"/>
    </location>
</feature>
<sequence>MSIWKLRNWVIDPDFPKQEQLENLRYYKYAATDKSLLTKYVLRHYWNACVNFFPRWMAPNLITLTGLVLMMFSVAIILTYVPDLQYTDETPRWIYFCFAASLWLYSTLDNVDGKQARRTGTSSPLGELFDHGCDAINCTFVALLQAAALGLGHSGDAGILLLVTVIGFYLSTAEEYYTGVLYLGIVNGPTEGILVTCLAFIWSGFYGAASWHILLSDVSWTSGIAKYLPEGTNFSKVFVWGMVFFFLVTHLPFCMHSIYTATSSESVKRRLTIFVNVLYPIVLYTGAVSLWMWSPYSIIFEQNHYILFSLAVGIMFGMMASNIILAHLTKSPFPSFTGILGSLWLMAFLIGILPSVIGKRIVAGQAEHLAIWIYFIISVIVYGIWSSMVIDGFCRFLGIRCLVISQPDQRAVPSSSTSPGLFLYDFFPRDYRIEGVYRYYGIWKKNIIFLNIDNICSIEQAQEQDSLLQSQEEGAGSSGGRNGGSSYSTF</sequence>
<keyword evidence="7" id="KW-0812">Transmembrane</keyword>
<protein>
    <recommendedName>
        <fullName evidence="10">Ethanolaminephosphotransferase</fullName>
    </recommendedName>
</protein>
<proteinExistence type="inferred from homology"/>
<keyword evidence="3 5" id="KW-0808">Transferase</keyword>
<dbReference type="PANTHER" id="PTHR10414:SF77">
    <property type="entry name" value="CDP-ALCOHOL PHOSPHATIDYLTRANSFERASE FAMILY PROTEIN"/>
    <property type="match status" value="1"/>
</dbReference>
<name>A0A8H7VLJ8_9FUNG</name>
<evidence type="ECO:0000256" key="6">
    <source>
        <dbReference type="SAM" id="MobiDB-lite"/>
    </source>
</evidence>
<comment type="subcellular location">
    <subcellularLocation>
        <location evidence="1">Membrane</location>
    </subcellularLocation>
</comment>
<feature type="transmembrane region" description="Helical" evidence="7">
    <location>
        <begin position="192"/>
        <end position="214"/>
    </location>
</feature>
<dbReference type="OrthoDB" id="196717at2759"/>
<dbReference type="GO" id="GO:0008654">
    <property type="term" value="P:phospholipid biosynthetic process"/>
    <property type="evidence" value="ECO:0007669"/>
    <property type="project" value="InterPro"/>
</dbReference>
<evidence type="ECO:0000256" key="3">
    <source>
        <dbReference type="ARBA" id="ARBA00022679"/>
    </source>
</evidence>
<dbReference type="InterPro" id="IPR048254">
    <property type="entry name" value="CDP_ALCOHOL_P_TRANSF_CS"/>
</dbReference>
<dbReference type="GO" id="GO:0016020">
    <property type="term" value="C:membrane"/>
    <property type="evidence" value="ECO:0007669"/>
    <property type="project" value="UniProtKB-SubCell"/>
</dbReference>
<evidence type="ECO:0000256" key="4">
    <source>
        <dbReference type="ARBA" id="ARBA00023136"/>
    </source>
</evidence>
<keyword evidence="4 7" id="KW-0472">Membrane</keyword>
<dbReference type="Gene3D" id="1.20.120.1760">
    <property type="match status" value="1"/>
</dbReference>
<keyword evidence="9" id="KW-1185">Reference proteome</keyword>
<dbReference type="Proteomes" id="UP000646827">
    <property type="component" value="Unassembled WGS sequence"/>
</dbReference>
<feature type="transmembrane region" description="Helical" evidence="7">
    <location>
        <begin position="61"/>
        <end position="81"/>
    </location>
</feature>
<evidence type="ECO:0008006" key="10">
    <source>
        <dbReference type="Google" id="ProtNLM"/>
    </source>
</evidence>
<dbReference type="InterPro" id="IPR000462">
    <property type="entry name" value="CDP-OH_P_trans"/>
</dbReference>
<dbReference type="InterPro" id="IPR043130">
    <property type="entry name" value="CDP-OH_PTrfase_TM_dom"/>
</dbReference>
<evidence type="ECO:0000313" key="8">
    <source>
        <dbReference type="EMBL" id="KAG2227151.1"/>
    </source>
</evidence>
<evidence type="ECO:0000256" key="5">
    <source>
        <dbReference type="RuleBase" id="RU003750"/>
    </source>
</evidence>
<comment type="caution">
    <text evidence="8">The sequence shown here is derived from an EMBL/GenBank/DDBJ whole genome shotgun (WGS) entry which is preliminary data.</text>
</comment>
<dbReference type="PANTHER" id="PTHR10414">
    <property type="entry name" value="ETHANOLAMINEPHOSPHOTRANSFERASE"/>
    <property type="match status" value="1"/>
</dbReference>
<feature type="transmembrane region" description="Helical" evidence="7">
    <location>
        <begin position="271"/>
        <end position="293"/>
    </location>
</feature>
<feature type="transmembrane region" description="Helical" evidence="7">
    <location>
        <begin position="305"/>
        <end position="325"/>
    </location>
</feature>
<dbReference type="PROSITE" id="PS00379">
    <property type="entry name" value="CDP_ALCOHOL_P_TRANSF"/>
    <property type="match status" value="1"/>
</dbReference>
<organism evidence="8 9">
    <name type="scientific">Circinella minor</name>
    <dbReference type="NCBI Taxonomy" id="1195481"/>
    <lineage>
        <taxon>Eukaryota</taxon>
        <taxon>Fungi</taxon>
        <taxon>Fungi incertae sedis</taxon>
        <taxon>Mucoromycota</taxon>
        <taxon>Mucoromycotina</taxon>
        <taxon>Mucoromycetes</taxon>
        <taxon>Mucorales</taxon>
        <taxon>Lichtheimiaceae</taxon>
        <taxon>Circinella</taxon>
    </lineage>
</organism>
<feature type="transmembrane region" description="Helical" evidence="7">
    <location>
        <begin position="337"/>
        <end position="357"/>
    </location>
</feature>
<evidence type="ECO:0000313" key="9">
    <source>
        <dbReference type="Proteomes" id="UP000646827"/>
    </source>
</evidence>
<reference evidence="8 9" key="1">
    <citation type="submission" date="2020-12" db="EMBL/GenBank/DDBJ databases">
        <title>Metabolic potential, ecology and presence of endohyphal bacteria is reflected in genomic diversity of Mucoromycotina.</title>
        <authorList>
            <person name="Muszewska A."/>
            <person name="Okrasinska A."/>
            <person name="Steczkiewicz K."/>
            <person name="Drgas O."/>
            <person name="Orlowska M."/>
            <person name="Perlinska-Lenart U."/>
            <person name="Aleksandrzak-Piekarczyk T."/>
            <person name="Szatraj K."/>
            <person name="Zielenkiewicz U."/>
            <person name="Pilsyk S."/>
            <person name="Malc E."/>
            <person name="Mieczkowski P."/>
            <person name="Kruszewska J.S."/>
            <person name="Biernat P."/>
            <person name="Pawlowska J."/>
        </authorList>
    </citation>
    <scope>NUCLEOTIDE SEQUENCE [LARGE SCALE GENOMIC DNA]</scope>
    <source>
        <strain evidence="8 9">CBS 142.35</strain>
    </source>
</reference>
<keyword evidence="7" id="KW-1133">Transmembrane helix</keyword>
<dbReference type="InterPro" id="IPR014472">
    <property type="entry name" value="CHOPT"/>
</dbReference>
<evidence type="ECO:0000256" key="1">
    <source>
        <dbReference type="ARBA" id="ARBA00004370"/>
    </source>
</evidence>
<comment type="similarity">
    <text evidence="2 5">Belongs to the CDP-alcohol phosphatidyltransferase class-I family.</text>
</comment>
<dbReference type="AlphaFoldDB" id="A0A8H7VLJ8"/>
<evidence type="ECO:0000256" key="7">
    <source>
        <dbReference type="SAM" id="Phobius"/>
    </source>
</evidence>
<feature type="transmembrane region" description="Helical" evidence="7">
    <location>
        <begin position="237"/>
        <end position="259"/>
    </location>
</feature>
<evidence type="ECO:0000256" key="2">
    <source>
        <dbReference type="ARBA" id="ARBA00010441"/>
    </source>
</evidence>
<dbReference type="GO" id="GO:0016780">
    <property type="term" value="F:phosphotransferase activity, for other substituted phosphate groups"/>
    <property type="evidence" value="ECO:0007669"/>
    <property type="project" value="InterPro"/>
</dbReference>
<feature type="transmembrane region" description="Helical" evidence="7">
    <location>
        <begin position="369"/>
        <end position="390"/>
    </location>
</feature>
<feature type="transmembrane region" description="Helical" evidence="7">
    <location>
        <begin position="157"/>
        <end position="185"/>
    </location>
</feature>
<gene>
    <name evidence="8" type="ORF">INT45_003881</name>
</gene>